<organism evidence="3 4">
    <name type="scientific">Marinobacterium sediminicola</name>
    <dbReference type="NCBI Taxonomy" id="518898"/>
    <lineage>
        <taxon>Bacteria</taxon>
        <taxon>Pseudomonadati</taxon>
        <taxon>Pseudomonadota</taxon>
        <taxon>Gammaproteobacteria</taxon>
        <taxon>Oceanospirillales</taxon>
        <taxon>Oceanospirillaceae</taxon>
        <taxon>Marinobacterium</taxon>
    </lineage>
</organism>
<dbReference type="EMBL" id="FXWV01000027">
    <property type="protein sequence ID" value="SMR78512.1"/>
    <property type="molecule type" value="Genomic_DNA"/>
</dbReference>
<name>A0ABY1S4E8_9GAMM</name>
<evidence type="ECO:0000313" key="4">
    <source>
        <dbReference type="Proteomes" id="UP001159257"/>
    </source>
</evidence>
<gene>
    <name evidence="3" type="ORF">SAMN04487964_12711</name>
</gene>
<comment type="caution">
    <text evidence="3">The sequence shown here is derived from an EMBL/GenBank/DDBJ whole genome shotgun (WGS) entry which is preliminary data.</text>
</comment>
<sequence>MNYPIGFLVAVLLLFGVHTSASAETTPADSGEGLPALSLPPFPPLSQFNEILERPLFSPSRRPAADDNAMLGMATAEELREQWKLTGIMLVGSEFKAMLRQRNGDQHRILGTGMPLDDTWVLTEIHGNDILLEAGDVQVLMQLREPRDTEPREVPANERTEAKDEGADGAASQPDEPQPKEVSNE</sequence>
<evidence type="ECO:0000256" key="2">
    <source>
        <dbReference type="SAM" id="SignalP"/>
    </source>
</evidence>
<dbReference type="Proteomes" id="UP001159257">
    <property type="component" value="Unassembled WGS sequence"/>
</dbReference>
<protein>
    <submittedName>
        <fullName evidence="3">Uncharacterized protein</fullName>
    </submittedName>
</protein>
<accession>A0ABY1S4E8</accession>
<keyword evidence="2" id="KW-0732">Signal</keyword>
<feature type="chain" id="PRO_5047075026" evidence="2">
    <location>
        <begin position="24"/>
        <end position="185"/>
    </location>
</feature>
<keyword evidence="4" id="KW-1185">Reference proteome</keyword>
<evidence type="ECO:0000313" key="3">
    <source>
        <dbReference type="EMBL" id="SMR78512.1"/>
    </source>
</evidence>
<reference evidence="3 4" key="1">
    <citation type="submission" date="2017-05" db="EMBL/GenBank/DDBJ databases">
        <authorList>
            <person name="Varghese N."/>
            <person name="Submissions S."/>
        </authorList>
    </citation>
    <scope>NUCLEOTIDE SEQUENCE [LARGE SCALE GENOMIC DNA]</scope>
    <source>
        <strain evidence="3 4">CGMCC 1.7287</strain>
    </source>
</reference>
<feature type="region of interest" description="Disordered" evidence="1">
    <location>
        <begin position="144"/>
        <end position="185"/>
    </location>
</feature>
<dbReference type="RefSeq" id="WP_239040027.1">
    <property type="nucleotide sequence ID" value="NZ_BAAAEY010000008.1"/>
</dbReference>
<feature type="signal peptide" evidence="2">
    <location>
        <begin position="1"/>
        <end position="23"/>
    </location>
</feature>
<evidence type="ECO:0000256" key="1">
    <source>
        <dbReference type="SAM" id="MobiDB-lite"/>
    </source>
</evidence>
<proteinExistence type="predicted"/>
<feature type="compositionally biased region" description="Basic and acidic residues" evidence="1">
    <location>
        <begin position="144"/>
        <end position="166"/>
    </location>
</feature>